<dbReference type="AlphaFoldDB" id="A0A562QPE7"/>
<name>A0A562QPE7_9PSED</name>
<sequence>MKRLVEMSALAVIIGTTSGCGWLWGEHGYFRDRGNDYLDARQTAPMQVPSDVQAKPLDPLLPLPANVPDVQARSSSFEVPRPQSLPIQADTGDYSLQRSGSSRWALAQRQPAEVWPVAHQFFTDNGFIIAEERPQTGEFVTQWQPLTDLTTPLARSLSSSSGLEPGSETRIRVRIEPGVSSNTSEIFVQNQTRRVGSTSEPEWSSRSKTSPFDAALLNEMVTSLASADTQGGSVSLLAAGSYDTPERVAYSQDGNGNPMLTLSSDFDRAWSSIGRAIEGANIRVDDLDRSLGVYYINLAEGALKPDQSKPGFFGRLFGSQPSTEEQEARAERYQVRLTRVDDVVQVTLDKNINTVAPADVAETVLKKLQTSMQYALRSPGQREPGEFNPGSQP</sequence>
<dbReference type="OrthoDB" id="9772575at2"/>
<dbReference type="Proteomes" id="UP000316905">
    <property type="component" value="Unassembled WGS sequence"/>
</dbReference>
<dbReference type="RefSeq" id="WP_145137038.1">
    <property type="nucleotide sequence ID" value="NZ_VLKY01000001.1"/>
</dbReference>
<proteinExistence type="predicted"/>
<dbReference type="PROSITE" id="PS51257">
    <property type="entry name" value="PROKAR_LIPOPROTEIN"/>
    <property type="match status" value="1"/>
</dbReference>
<dbReference type="Pfam" id="PF06804">
    <property type="entry name" value="Lipoprotein_18"/>
    <property type="match status" value="1"/>
</dbReference>
<reference evidence="1 2" key="1">
    <citation type="journal article" date="2015" name="Stand. Genomic Sci.">
        <title>Genomic Encyclopedia of Bacterial and Archaeal Type Strains, Phase III: the genomes of soil and plant-associated and newly described type strains.</title>
        <authorList>
            <person name="Whitman W.B."/>
            <person name="Woyke T."/>
            <person name="Klenk H.P."/>
            <person name="Zhou Y."/>
            <person name="Lilburn T.G."/>
            <person name="Beck B.J."/>
            <person name="De Vos P."/>
            <person name="Vandamme P."/>
            <person name="Eisen J.A."/>
            <person name="Garrity G."/>
            <person name="Hugenholtz P."/>
            <person name="Kyrpides N.C."/>
        </authorList>
    </citation>
    <scope>NUCLEOTIDE SEQUENCE [LARGE SCALE GENOMIC DNA]</scope>
    <source>
        <strain evidence="1 2">CGMCC 1.6858</strain>
    </source>
</reference>
<gene>
    <name evidence="1" type="ORF">IQ22_00326</name>
</gene>
<evidence type="ECO:0000313" key="1">
    <source>
        <dbReference type="EMBL" id="TWI58619.1"/>
    </source>
</evidence>
<dbReference type="Gene3D" id="3.30.310.170">
    <property type="entry name" value="Outer membrane protein assembly factor BamC"/>
    <property type="match status" value="1"/>
</dbReference>
<comment type="caution">
    <text evidence="1">The sequence shown here is derived from an EMBL/GenBank/DDBJ whole genome shotgun (WGS) entry which is preliminary data.</text>
</comment>
<protein>
    <submittedName>
        <fullName evidence="1">Beta-barrel assembly machine subunit BamC</fullName>
    </submittedName>
</protein>
<accession>A0A562QPE7</accession>
<dbReference type="InterPro" id="IPR010653">
    <property type="entry name" value="NlpB/DapX"/>
</dbReference>
<keyword evidence="2" id="KW-1185">Reference proteome</keyword>
<evidence type="ECO:0000313" key="2">
    <source>
        <dbReference type="Proteomes" id="UP000316905"/>
    </source>
</evidence>
<organism evidence="1 2">
    <name type="scientific">Pseudomonas duriflava</name>
    <dbReference type="NCBI Taxonomy" id="459528"/>
    <lineage>
        <taxon>Bacteria</taxon>
        <taxon>Pseudomonadati</taxon>
        <taxon>Pseudomonadota</taxon>
        <taxon>Gammaproteobacteria</taxon>
        <taxon>Pseudomonadales</taxon>
        <taxon>Pseudomonadaceae</taxon>
        <taxon>Pseudomonas</taxon>
    </lineage>
</organism>
<dbReference type="EMBL" id="VLKY01000001">
    <property type="protein sequence ID" value="TWI58619.1"/>
    <property type="molecule type" value="Genomic_DNA"/>
</dbReference>
<dbReference type="InterPro" id="IPR042268">
    <property type="entry name" value="BamC_C"/>
</dbReference>